<accession>A0A5C6C5U7</accession>
<keyword evidence="1" id="KW-0732">Signal</keyword>
<dbReference type="InterPro" id="IPR029058">
    <property type="entry name" value="AB_hydrolase_fold"/>
</dbReference>
<comment type="caution">
    <text evidence="2">The sequence shown here is derived from an EMBL/GenBank/DDBJ whole genome shotgun (WGS) entry which is preliminary data.</text>
</comment>
<evidence type="ECO:0000313" key="3">
    <source>
        <dbReference type="Proteomes" id="UP000319908"/>
    </source>
</evidence>
<dbReference type="Proteomes" id="UP000319908">
    <property type="component" value="Unassembled WGS sequence"/>
</dbReference>
<evidence type="ECO:0000313" key="2">
    <source>
        <dbReference type="EMBL" id="TWU18816.1"/>
    </source>
</evidence>
<keyword evidence="3" id="KW-1185">Reference proteome</keyword>
<proteinExistence type="predicted"/>
<feature type="chain" id="PRO_5022733025" description="Alpha/beta hydrolase family protein" evidence="1">
    <location>
        <begin position="26"/>
        <end position="352"/>
    </location>
</feature>
<protein>
    <recommendedName>
        <fullName evidence="4">Alpha/beta hydrolase family protein</fullName>
    </recommendedName>
</protein>
<name>A0A5C6C5U7_9BACT</name>
<organism evidence="2 3">
    <name type="scientific">Allorhodopirellula heiligendammensis</name>
    <dbReference type="NCBI Taxonomy" id="2714739"/>
    <lineage>
        <taxon>Bacteria</taxon>
        <taxon>Pseudomonadati</taxon>
        <taxon>Planctomycetota</taxon>
        <taxon>Planctomycetia</taxon>
        <taxon>Pirellulales</taxon>
        <taxon>Pirellulaceae</taxon>
        <taxon>Allorhodopirellula</taxon>
    </lineage>
</organism>
<dbReference type="AlphaFoldDB" id="A0A5C6C5U7"/>
<gene>
    <name evidence="2" type="ORF">Poly21_09820</name>
</gene>
<evidence type="ECO:0000256" key="1">
    <source>
        <dbReference type="SAM" id="SignalP"/>
    </source>
</evidence>
<dbReference type="EMBL" id="SJPU01000001">
    <property type="protein sequence ID" value="TWU18816.1"/>
    <property type="molecule type" value="Genomic_DNA"/>
</dbReference>
<dbReference type="SUPFAM" id="SSF53474">
    <property type="entry name" value="alpha/beta-Hydrolases"/>
    <property type="match status" value="1"/>
</dbReference>
<evidence type="ECO:0008006" key="4">
    <source>
        <dbReference type="Google" id="ProtNLM"/>
    </source>
</evidence>
<reference evidence="2 3" key="1">
    <citation type="journal article" date="2020" name="Antonie Van Leeuwenhoek">
        <title>Rhodopirellula heiligendammensis sp. nov., Rhodopirellula pilleata sp. nov., and Rhodopirellula solitaria sp. nov. isolated from natural or artificial marine surfaces in Northern Germany and California, USA, and emended description of the genus Rhodopirellula.</title>
        <authorList>
            <person name="Kallscheuer N."/>
            <person name="Wiegand S."/>
            <person name="Jogler M."/>
            <person name="Boedeker C."/>
            <person name="Peeters S.H."/>
            <person name="Rast P."/>
            <person name="Heuer A."/>
            <person name="Jetten M.S.M."/>
            <person name="Rohde M."/>
            <person name="Jogler C."/>
        </authorList>
    </citation>
    <scope>NUCLEOTIDE SEQUENCE [LARGE SCALE GENOMIC DNA]</scope>
    <source>
        <strain evidence="2 3">Poly21</strain>
    </source>
</reference>
<sequence>MLSDVSFRRVSTAFALAFFGCFANAQTIAPPLAYAASGSVILAESTSLPKEVIQQRLESTPITEFDNRGKDQLWLVSSRRLGSRNCSVNSLDVRQRGGGDVWQPSSASAFFAPDPDEIRRPIVIFIHGNRWSLDKAIRRGLQTYEQTIVPWNDAPAMRYVIWAWPADQIAGPIRDVRIKAERADEHSFHLARFLQNIDPRTPVSIIGFSFGGRVSLGALHLIGGGTIDGCGLPSVSHPIAPVNLTLAVPAIRNDCLVTTRCRAYSQINHLDLVYNSRDSYLSLFRFTWFDNKRPALGYTGISGLNQLPDHSTRVHQFNAAQFVGREHDYLEYISDQRIEASLRRHLLIGFPQ</sequence>
<feature type="signal peptide" evidence="1">
    <location>
        <begin position="1"/>
        <end position="25"/>
    </location>
</feature>
<dbReference type="RefSeq" id="WP_146405787.1">
    <property type="nucleotide sequence ID" value="NZ_SJPU01000001.1"/>
</dbReference>
<dbReference type="OrthoDB" id="241925at2"/>